<sequence>MFIERVMEASKFNINRDEFLVRNLLCDLTVPTSRQVPHLLPLNSAPTTFSAPTCLFLSPVL</sequence>
<protein>
    <submittedName>
        <fullName evidence="1">Uncharacterized protein</fullName>
    </submittedName>
</protein>
<evidence type="ECO:0000313" key="2">
    <source>
        <dbReference type="Proteomes" id="UP000054166"/>
    </source>
</evidence>
<organism evidence="1 2">
    <name type="scientific">Piloderma croceum (strain F 1598)</name>
    <dbReference type="NCBI Taxonomy" id="765440"/>
    <lineage>
        <taxon>Eukaryota</taxon>
        <taxon>Fungi</taxon>
        <taxon>Dikarya</taxon>
        <taxon>Basidiomycota</taxon>
        <taxon>Agaricomycotina</taxon>
        <taxon>Agaricomycetes</taxon>
        <taxon>Agaricomycetidae</taxon>
        <taxon>Atheliales</taxon>
        <taxon>Atheliaceae</taxon>
        <taxon>Piloderma</taxon>
    </lineage>
</organism>
<dbReference type="EMBL" id="KN832982">
    <property type="protein sequence ID" value="KIM86355.1"/>
    <property type="molecule type" value="Genomic_DNA"/>
</dbReference>
<proteinExistence type="predicted"/>
<reference evidence="1 2" key="1">
    <citation type="submission" date="2014-04" db="EMBL/GenBank/DDBJ databases">
        <authorList>
            <consortium name="DOE Joint Genome Institute"/>
            <person name="Kuo A."/>
            <person name="Tarkka M."/>
            <person name="Buscot F."/>
            <person name="Kohler A."/>
            <person name="Nagy L.G."/>
            <person name="Floudas D."/>
            <person name="Copeland A."/>
            <person name="Barry K.W."/>
            <person name="Cichocki N."/>
            <person name="Veneault-Fourrey C."/>
            <person name="LaButti K."/>
            <person name="Lindquist E.A."/>
            <person name="Lipzen A."/>
            <person name="Lundell T."/>
            <person name="Morin E."/>
            <person name="Murat C."/>
            <person name="Sun H."/>
            <person name="Tunlid A."/>
            <person name="Henrissat B."/>
            <person name="Grigoriev I.V."/>
            <person name="Hibbett D.S."/>
            <person name="Martin F."/>
            <person name="Nordberg H.P."/>
            <person name="Cantor M.N."/>
            <person name="Hua S.X."/>
        </authorList>
    </citation>
    <scope>NUCLEOTIDE SEQUENCE [LARGE SCALE GENOMIC DNA]</scope>
    <source>
        <strain evidence="1 2">F 1598</strain>
    </source>
</reference>
<name>A0A0C3FQF5_PILCF</name>
<reference evidence="2" key="2">
    <citation type="submission" date="2015-01" db="EMBL/GenBank/DDBJ databases">
        <title>Evolutionary Origins and Diversification of the Mycorrhizal Mutualists.</title>
        <authorList>
            <consortium name="DOE Joint Genome Institute"/>
            <consortium name="Mycorrhizal Genomics Consortium"/>
            <person name="Kohler A."/>
            <person name="Kuo A."/>
            <person name="Nagy L.G."/>
            <person name="Floudas D."/>
            <person name="Copeland A."/>
            <person name="Barry K.W."/>
            <person name="Cichocki N."/>
            <person name="Veneault-Fourrey C."/>
            <person name="LaButti K."/>
            <person name="Lindquist E.A."/>
            <person name="Lipzen A."/>
            <person name="Lundell T."/>
            <person name="Morin E."/>
            <person name="Murat C."/>
            <person name="Riley R."/>
            <person name="Ohm R."/>
            <person name="Sun H."/>
            <person name="Tunlid A."/>
            <person name="Henrissat B."/>
            <person name="Grigoriev I.V."/>
            <person name="Hibbett D.S."/>
            <person name="Martin F."/>
        </authorList>
    </citation>
    <scope>NUCLEOTIDE SEQUENCE [LARGE SCALE GENOMIC DNA]</scope>
    <source>
        <strain evidence="2">F 1598</strain>
    </source>
</reference>
<evidence type="ECO:0000313" key="1">
    <source>
        <dbReference type="EMBL" id="KIM86355.1"/>
    </source>
</evidence>
<dbReference type="AlphaFoldDB" id="A0A0C3FQF5"/>
<dbReference type="InParanoid" id="A0A0C3FQF5"/>
<gene>
    <name evidence="1" type="ORF">PILCRDRAFT_816296</name>
</gene>
<accession>A0A0C3FQF5</accession>
<dbReference type="HOGENOM" id="CLU_2923454_0_0_1"/>
<keyword evidence="2" id="KW-1185">Reference proteome</keyword>
<dbReference type="Proteomes" id="UP000054166">
    <property type="component" value="Unassembled WGS sequence"/>
</dbReference>